<comment type="caution">
    <text evidence="4">The sequence shown here is derived from an EMBL/GenBank/DDBJ whole genome shotgun (WGS) entry which is preliminary data.</text>
</comment>
<name>A0ABU2N7T9_9PSEU</name>
<evidence type="ECO:0000256" key="1">
    <source>
        <dbReference type="ARBA" id="ARBA00022801"/>
    </source>
</evidence>
<dbReference type="InterPro" id="IPR029016">
    <property type="entry name" value="GAF-like_dom_sf"/>
</dbReference>
<dbReference type="SMART" id="SM00065">
    <property type="entry name" value="GAF"/>
    <property type="match status" value="2"/>
</dbReference>
<dbReference type="InterPro" id="IPR001932">
    <property type="entry name" value="PPM-type_phosphatase-like_dom"/>
</dbReference>
<gene>
    <name evidence="4" type="ORF">RM445_08495</name>
</gene>
<dbReference type="Gene3D" id="3.60.40.10">
    <property type="entry name" value="PPM-type phosphatase domain"/>
    <property type="match status" value="1"/>
</dbReference>
<proteinExistence type="predicted"/>
<dbReference type="Proteomes" id="UP001183202">
    <property type="component" value="Unassembled WGS sequence"/>
</dbReference>
<feature type="domain" description="GAF" evidence="2">
    <location>
        <begin position="211"/>
        <end position="364"/>
    </location>
</feature>
<dbReference type="Gene3D" id="3.30.450.40">
    <property type="match status" value="2"/>
</dbReference>
<dbReference type="PANTHER" id="PTHR43156">
    <property type="entry name" value="STAGE II SPORULATION PROTEIN E-RELATED"/>
    <property type="match status" value="1"/>
</dbReference>
<dbReference type="SUPFAM" id="SSF55781">
    <property type="entry name" value="GAF domain-like"/>
    <property type="match status" value="2"/>
</dbReference>
<dbReference type="SUPFAM" id="SSF81606">
    <property type="entry name" value="PP2C-like"/>
    <property type="match status" value="1"/>
</dbReference>
<dbReference type="SMART" id="SM00331">
    <property type="entry name" value="PP2C_SIG"/>
    <property type="match status" value="1"/>
</dbReference>
<accession>A0ABU2N7T9</accession>
<dbReference type="InterPro" id="IPR052016">
    <property type="entry name" value="Bact_Sigma-Reg"/>
</dbReference>
<reference evidence="5" key="1">
    <citation type="submission" date="2023-07" db="EMBL/GenBank/DDBJ databases">
        <title>30 novel species of actinomycetes from the DSMZ collection.</title>
        <authorList>
            <person name="Nouioui I."/>
        </authorList>
    </citation>
    <scope>NUCLEOTIDE SEQUENCE [LARGE SCALE GENOMIC DNA]</scope>
    <source>
        <strain evidence="5">DSM 45834</strain>
    </source>
</reference>
<dbReference type="InterPro" id="IPR036457">
    <property type="entry name" value="PPM-type-like_dom_sf"/>
</dbReference>
<evidence type="ECO:0000313" key="4">
    <source>
        <dbReference type="EMBL" id="MDT0349558.1"/>
    </source>
</evidence>
<dbReference type="Pfam" id="PF07228">
    <property type="entry name" value="SpoIIE"/>
    <property type="match status" value="1"/>
</dbReference>
<feature type="domain" description="GAF" evidence="2">
    <location>
        <begin position="30"/>
        <end position="176"/>
    </location>
</feature>
<evidence type="ECO:0000259" key="3">
    <source>
        <dbReference type="SMART" id="SM00331"/>
    </source>
</evidence>
<dbReference type="RefSeq" id="WP_311555578.1">
    <property type="nucleotide sequence ID" value="NZ_JAVREJ010000004.1"/>
</dbReference>
<keyword evidence="5" id="KW-1185">Reference proteome</keyword>
<dbReference type="EMBL" id="JAVREJ010000004">
    <property type="protein sequence ID" value="MDT0349558.1"/>
    <property type="molecule type" value="Genomic_DNA"/>
</dbReference>
<protein>
    <submittedName>
        <fullName evidence="4">SpoIIE family protein phosphatase</fullName>
    </submittedName>
</protein>
<dbReference type="Pfam" id="PF13185">
    <property type="entry name" value="GAF_2"/>
    <property type="match status" value="1"/>
</dbReference>
<organism evidence="4 5">
    <name type="scientific">Pseudonocardia charpentierae</name>
    <dbReference type="NCBI Taxonomy" id="3075545"/>
    <lineage>
        <taxon>Bacteria</taxon>
        <taxon>Bacillati</taxon>
        <taxon>Actinomycetota</taxon>
        <taxon>Actinomycetes</taxon>
        <taxon>Pseudonocardiales</taxon>
        <taxon>Pseudonocardiaceae</taxon>
        <taxon>Pseudonocardia</taxon>
    </lineage>
</organism>
<dbReference type="PANTHER" id="PTHR43156:SF2">
    <property type="entry name" value="STAGE II SPORULATION PROTEIN E"/>
    <property type="match status" value="1"/>
</dbReference>
<feature type="domain" description="PPM-type phosphatase" evidence="3">
    <location>
        <begin position="381"/>
        <end position="606"/>
    </location>
</feature>
<keyword evidence="1" id="KW-0378">Hydrolase</keyword>
<dbReference type="InterPro" id="IPR003018">
    <property type="entry name" value="GAF"/>
</dbReference>
<dbReference type="Pfam" id="PF01590">
    <property type="entry name" value="GAF"/>
    <property type="match status" value="1"/>
</dbReference>
<evidence type="ECO:0000313" key="5">
    <source>
        <dbReference type="Proteomes" id="UP001183202"/>
    </source>
</evidence>
<sequence length="614" mass="66862">MSEVPSAGGRGALHDALRMQSLARVGLGAEADPEMQAVAERVRRWLGVPIALVSLVEPDRQVFPGMAGLPEPWATSRSISIRHSFCRHVVIATEPLVVSDARAHPLLRGSPAVEELGAVAYAGMPLTDEEGNVLGALCAIDSVPRQWTAAQLDLLQGLAESCCAELRLRLSRFTAREERRHRDGLENRLRVSFDRSQALLAASEAFSGTITVDDVRTRVSELVKTELRPSYVGLALLDDDGRLRRMRDARAPRGVEDTGPWQTYDLLTAVPTATAVRQRRIVAYDDRPGFDAAHPEAARRLIRDLDLHAIVAVPLMHVGGPLGALALGWDTPRRLDPAELLTVTTLAGYAAQALDRARRLQQRDSAAHQLQQAMLTTLPAVPGLTMYARYQPADSREYVGGDWYDAVPMPDPDRPDGRVLAVSVGDVIGHALDAATVMGQVRSMLRQAAWDHPGEPPSHTLRAFELAADGIGLRAMGTALLAHLHRGADQRWAVTWTNAGHPPPILLRPDGSATLLDGHDILFGIPRLAASPRRDHHHDLDPGSTLFLYTDGLVERRGSDLDEGTDRLRQLLTENRDLPPPELVDLAVDTLAPDSPDDVVAFAVRFPEDAPAPQ</sequence>
<evidence type="ECO:0000259" key="2">
    <source>
        <dbReference type="SMART" id="SM00065"/>
    </source>
</evidence>